<protein>
    <recommendedName>
        <fullName evidence="4">Cell division protein FtsL</fullName>
    </recommendedName>
</protein>
<evidence type="ECO:0000313" key="3">
    <source>
        <dbReference type="Proteomes" id="UP000033858"/>
    </source>
</evidence>
<comment type="caution">
    <text evidence="2">The sequence shown here is derived from an EMBL/GenBank/DDBJ whole genome shotgun (WGS) entry which is preliminary data.</text>
</comment>
<evidence type="ECO:0000313" key="2">
    <source>
        <dbReference type="EMBL" id="KKR87454.1"/>
    </source>
</evidence>
<proteinExistence type="predicted"/>
<feature type="chain" id="PRO_5002534735" description="Cell division protein FtsL" evidence="1">
    <location>
        <begin position="22"/>
        <end position="95"/>
    </location>
</feature>
<feature type="signal peptide" evidence="1">
    <location>
        <begin position="1"/>
        <end position="21"/>
    </location>
</feature>
<organism evidence="2 3">
    <name type="scientific">Candidatus Woesebacteria bacterium GW2011_GWB1_41_10</name>
    <dbReference type="NCBI Taxonomy" id="1618577"/>
    <lineage>
        <taxon>Bacteria</taxon>
        <taxon>Candidatus Woeseibacteriota</taxon>
    </lineage>
</organism>
<reference evidence="2 3" key="1">
    <citation type="journal article" date="2015" name="Nature">
        <title>rRNA introns, odd ribosomes, and small enigmatic genomes across a large radiation of phyla.</title>
        <authorList>
            <person name="Brown C.T."/>
            <person name="Hug L.A."/>
            <person name="Thomas B.C."/>
            <person name="Sharon I."/>
            <person name="Castelle C.J."/>
            <person name="Singh A."/>
            <person name="Wilkins M.J."/>
            <person name="Williams K.H."/>
            <person name="Banfield J.F."/>
        </authorList>
    </citation>
    <scope>NUCLEOTIDE SEQUENCE [LARGE SCALE GENOMIC DNA]</scope>
</reference>
<keyword evidence="1" id="KW-0732">Signal</keyword>
<evidence type="ECO:0008006" key="4">
    <source>
        <dbReference type="Google" id="ProtNLM"/>
    </source>
</evidence>
<gene>
    <name evidence="2" type="ORF">UU32_C0005G0013</name>
</gene>
<evidence type="ECO:0000256" key="1">
    <source>
        <dbReference type="SAM" id="SignalP"/>
    </source>
</evidence>
<name>A0A0G0UEU1_9BACT</name>
<accession>A0A0G0UEU1</accession>
<sequence length="95" mass="10179">MKKFFLIITIAFFTVSSVYVAIEASATGAEMRALEERQQTLESAKSELEATLVKGVSGSAIDAKGVSLGFTKPTELIYLNGNAGKDQALINSFSR</sequence>
<dbReference type="AlphaFoldDB" id="A0A0G0UEU1"/>
<dbReference type="EMBL" id="LCAE01000005">
    <property type="protein sequence ID" value="KKR87454.1"/>
    <property type="molecule type" value="Genomic_DNA"/>
</dbReference>
<dbReference type="Proteomes" id="UP000033858">
    <property type="component" value="Unassembled WGS sequence"/>
</dbReference>